<dbReference type="Proteomes" id="UP000294752">
    <property type="component" value="Unassembled WGS sequence"/>
</dbReference>
<dbReference type="SUPFAM" id="SSF50956">
    <property type="entry name" value="Thermostable phytase (3-phytase)"/>
    <property type="match status" value="1"/>
</dbReference>
<comment type="caution">
    <text evidence="3">The sequence shown here is derived from an EMBL/GenBank/DDBJ whole genome shotgun (WGS) entry which is preliminary data.</text>
</comment>
<dbReference type="RefSeq" id="WP_133640259.1">
    <property type="nucleotide sequence ID" value="NZ_SNZV01000004.1"/>
</dbReference>
<sequence>MTNTKIATVAALVYAGLLASCSSGLAPVSKDAVVPTVVTEQTEFDTDDPAIWIHPTDPTQSLIIGTDKEVGGGLYLYDLDGKIVRKVTGLERPNNVDIAYGLDIRGKKVDIAITTERKAHKIRVYSLPDLTPIDDGGIPVFEGERGDGEQDAMGISIYTKKDSTGSNAIYAIVGRKAGHSGSYLWQYRITASADGIVKGTVVRKFGAYSGKKEIEAIAVDNELGYVYYSDETAGVRKYYADPDKNDNKELAFFAQNDVTSDHEGIAIYKTGDTTGYILLSNQQNNSFVIYPREGSNGDANSYTKLADIPVSAIECDGAEATSLNLGGKFPKGMLIAMSNGKVFHYYDWNLIQERIDKGEGK</sequence>
<feature type="chain" id="PRO_5020586148" evidence="1">
    <location>
        <begin position="27"/>
        <end position="361"/>
    </location>
</feature>
<evidence type="ECO:0000313" key="3">
    <source>
        <dbReference type="EMBL" id="TDS13968.1"/>
    </source>
</evidence>
<dbReference type="OrthoDB" id="8696437at2"/>
<feature type="domain" description="BPP" evidence="2">
    <location>
        <begin position="18"/>
        <end position="355"/>
    </location>
</feature>
<feature type="signal peptide" evidence="1">
    <location>
        <begin position="1"/>
        <end position="26"/>
    </location>
</feature>
<dbReference type="EMBL" id="SNZV01000004">
    <property type="protein sequence ID" value="TDS13968.1"/>
    <property type="molecule type" value="Genomic_DNA"/>
</dbReference>
<gene>
    <name evidence="3" type="ORF">B0I21_104296</name>
</gene>
<organism evidence="3 4">
    <name type="scientific">Sphingobacterium paludis</name>
    <dbReference type="NCBI Taxonomy" id="1476465"/>
    <lineage>
        <taxon>Bacteria</taxon>
        <taxon>Pseudomonadati</taxon>
        <taxon>Bacteroidota</taxon>
        <taxon>Sphingobacteriia</taxon>
        <taxon>Sphingobacteriales</taxon>
        <taxon>Sphingobacteriaceae</taxon>
        <taxon>Sphingobacterium</taxon>
    </lineage>
</organism>
<accession>A0A4V3E1Q5</accession>
<dbReference type="Gene3D" id="2.120.10.30">
    <property type="entry name" value="TolB, C-terminal domain"/>
    <property type="match status" value="1"/>
</dbReference>
<keyword evidence="1" id="KW-0732">Signal</keyword>
<dbReference type="InterPro" id="IPR011042">
    <property type="entry name" value="6-blade_b-propeller_TolB-like"/>
</dbReference>
<evidence type="ECO:0000313" key="4">
    <source>
        <dbReference type="Proteomes" id="UP000294752"/>
    </source>
</evidence>
<evidence type="ECO:0000256" key="1">
    <source>
        <dbReference type="SAM" id="SignalP"/>
    </source>
</evidence>
<dbReference type="GO" id="GO:0016158">
    <property type="term" value="F:inositol hexakisphosphate 3-phosphatase activity"/>
    <property type="evidence" value="ECO:0007669"/>
    <property type="project" value="InterPro"/>
</dbReference>
<dbReference type="AlphaFoldDB" id="A0A4V3E1Q5"/>
<proteinExistence type="predicted"/>
<dbReference type="Pfam" id="PF02333">
    <property type="entry name" value="Phytase"/>
    <property type="match status" value="1"/>
</dbReference>
<dbReference type="InterPro" id="IPR003431">
    <property type="entry name" value="B-propeller_Phytase"/>
</dbReference>
<reference evidence="3 4" key="1">
    <citation type="submission" date="2019-03" db="EMBL/GenBank/DDBJ databases">
        <title>Genomic Encyclopedia of Type Strains, Phase III (KMG-III): the genomes of soil and plant-associated and newly described type strains.</title>
        <authorList>
            <person name="Whitman W."/>
        </authorList>
    </citation>
    <scope>NUCLEOTIDE SEQUENCE [LARGE SCALE GENOMIC DNA]</scope>
    <source>
        <strain evidence="3 4">CGMCC 1.12801</strain>
    </source>
</reference>
<evidence type="ECO:0000259" key="2">
    <source>
        <dbReference type="PROSITE" id="PS51662"/>
    </source>
</evidence>
<dbReference type="PROSITE" id="PS51662">
    <property type="entry name" value="BP_PHYTASE"/>
    <property type="match status" value="1"/>
</dbReference>
<keyword evidence="4" id="KW-1185">Reference proteome</keyword>
<protein>
    <submittedName>
        <fullName evidence="3">3-phytase</fullName>
    </submittedName>
</protein>
<dbReference type="PROSITE" id="PS51257">
    <property type="entry name" value="PROKAR_LIPOPROTEIN"/>
    <property type="match status" value="1"/>
</dbReference>
<name>A0A4V3E1Q5_9SPHI</name>